<dbReference type="Gene3D" id="3.30.70.100">
    <property type="match status" value="1"/>
</dbReference>
<name>A0A6A6TWW3_9PEZI</name>
<reference evidence="3" key="1">
    <citation type="journal article" date="2020" name="Stud. Mycol.">
        <title>101 Dothideomycetes genomes: a test case for predicting lifestyles and emergence of pathogens.</title>
        <authorList>
            <person name="Haridas S."/>
            <person name="Albert R."/>
            <person name="Binder M."/>
            <person name="Bloem J."/>
            <person name="Labutti K."/>
            <person name="Salamov A."/>
            <person name="Andreopoulos B."/>
            <person name="Baker S."/>
            <person name="Barry K."/>
            <person name="Bills G."/>
            <person name="Bluhm B."/>
            <person name="Cannon C."/>
            <person name="Castanera R."/>
            <person name="Culley D."/>
            <person name="Daum C."/>
            <person name="Ezra D."/>
            <person name="Gonzalez J."/>
            <person name="Henrissat B."/>
            <person name="Kuo A."/>
            <person name="Liang C."/>
            <person name="Lipzen A."/>
            <person name="Lutzoni F."/>
            <person name="Magnuson J."/>
            <person name="Mondo S."/>
            <person name="Nolan M."/>
            <person name="Ohm R."/>
            <person name="Pangilinan J."/>
            <person name="Park H.-J."/>
            <person name="Ramirez L."/>
            <person name="Alfaro M."/>
            <person name="Sun H."/>
            <person name="Tritt A."/>
            <person name="Yoshinaga Y."/>
            <person name="Zwiers L.-H."/>
            <person name="Turgeon B."/>
            <person name="Goodwin S."/>
            <person name="Spatafora J."/>
            <person name="Crous P."/>
            <person name="Grigoriev I."/>
        </authorList>
    </citation>
    <scope>NUCLEOTIDE SEQUENCE</scope>
    <source>
        <strain evidence="3">CBS 115976</strain>
    </source>
</reference>
<protein>
    <recommendedName>
        <fullName evidence="2">EthD domain-containing protein</fullName>
    </recommendedName>
</protein>
<dbReference type="InterPro" id="IPR009799">
    <property type="entry name" value="EthD_dom"/>
</dbReference>
<feature type="domain" description="EthD" evidence="2">
    <location>
        <begin position="39"/>
        <end position="129"/>
    </location>
</feature>
<dbReference type="SUPFAM" id="SSF54909">
    <property type="entry name" value="Dimeric alpha+beta barrel"/>
    <property type="match status" value="1"/>
</dbReference>
<dbReference type="Proteomes" id="UP000799302">
    <property type="component" value="Unassembled WGS sequence"/>
</dbReference>
<sequence>MTLTKLDHRFGNEQLSYDAKPNYQPYVKLTFFFSKGSNISDEQFHRHWETVHADLTVASKDFRVNDLRRYVQFHQTQESKEKVKSMGMDLMDVDGCSEIWVKDWDSWERFLNSPEYAKALGPDCKNFMGSTIKVMAGMDNLIYGKAVPSEGGSDGIQFH</sequence>
<comment type="similarity">
    <text evidence="1">Belongs to the tpcK family.</text>
</comment>
<organism evidence="3 4">
    <name type="scientific">Microthyrium microscopicum</name>
    <dbReference type="NCBI Taxonomy" id="703497"/>
    <lineage>
        <taxon>Eukaryota</taxon>
        <taxon>Fungi</taxon>
        <taxon>Dikarya</taxon>
        <taxon>Ascomycota</taxon>
        <taxon>Pezizomycotina</taxon>
        <taxon>Dothideomycetes</taxon>
        <taxon>Dothideomycetes incertae sedis</taxon>
        <taxon>Microthyriales</taxon>
        <taxon>Microthyriaceae</taxon>
        <taxon>Microthyrium</taxon>
    </lineage>
</organism>
<evidence type="ECO:0000259" key="2">
    <source>
        <dbReference type="Pfam" id="PF07110"/>
    </source>
</evidence>
<keyword evidence="4" id="KW-1185">Reference proteome</keyword>
<dbReference type="OrthoDB" id="3454835at2759"/>
<evidence type="ECO:0000313" key="4">
    <source>
        <dbReference type="Proteomes" id="UP000799302"/>
    </source>
</evidence>
<gene>
    <name evidence="3" type="ORF">BT63DRAFT_444057</name>
</gene>
<dbReference type="AlphaFoldDB" id="A0A6A6TWW3"/>
<evidence type="ECO:0000256" key="1">
    <source>
        <dbReference type="ARBA" id="ARBA00005986"/>
    </source>
</evidence>
<proteinExistence type="inferred from homology"/>
<accession>A0A6A6TWW3</accession>
<dbReference type="InterPro" id="IPR011008">
    <property type="entry name" value="Dimeric_a/b-barrel"/>
</dbReference>
<evidence type="ECO:0000313" key="3">
    <source>
        <dbReference type="EMBL" id="KAF2664302.1"/>
    </source>
</evidence>
<dbReference type="EMBL" id="MU004243">
    <property type="protein sequence ID" value="KAF2664302.1"/>
    <property type="molecule type" value="Genomic_DNA"/>
</dbReference>
<dbReference type="Pfam" id="PF07110">
    <property type="entry name" value="EthD"/>
    <property type="match status" value="1"/>
</dbReference>
<dbReference type="GO" id="GO:0016491">
    <property type="term" value="F:oxidoreductase activity"/>
    <property type="evidence" value="ECO:0007669"/>
    <property type="project" value="InterPro"/>
</dbReference>